<feature type="domain" description="FANCI solenoid 4" evidence="1">
    <location>
        <begin position="28"/>
        <end position="106"/>
    </location>
</feature>
<evidence type="ECO:0000313" key="2">
    <source>
        <dbReference type="EMBL" id="KAJ0988085.1"/>
    </source>
</evidence>
<dbReference type="EMBL" id="JAGGNH010000001">
    <property type="protein sequence ID" value="KAJ0988085.1"/>
    <property type="molecule type" value="Genomic_DNA"/>
</dbReference>
<dbReference type="Pfam" id="PF14678">
    <property type="entry name" value="FANCI_S4"/>
    <property type="match status" value="1"/>
</dbReference>
<sequence>MFGRSAEAVFSRWAISTSLIFSSAKAPSISRISSSMLIISIRRGLTPNILALITTKFYKFLALITKLCIAPKGSKQLLPDQKFQKLAGITCRKLTSSLYNFVALMQ</sequence>
<dbReference type="GO" id="GO:0006281">
    <property type="term" value="P:DNA repair"/>
    <property type="evidence" value="ECO:0007669"/>
    <property type="project" value="InterPro"/>
</dbReference>
<dbReference type="InterPro" id="IPR029314">
    <property type="entry name" value="FANCI_S4"/>
</dbReference>
<dbReference type="OrthoDB" id="1736969at2759"/>
<evidence type="ECO:0000313" key="3">
    <source>
        <dbReference type="Proteomes" id="UP001085076"/>
    </source>
</evidence>
<comment type="caution">
    <text evidence="2">The sequence shown here is derived from an EMBL/GenBank/DDBJ whole genome shotgun (WGS) entry which is preliminary data.</text>
</comment>
<dbReference type="PANTHER" id="PTHR21818">
    <property type="entry name" value="BC025462 PROTEIN"/>
    <property type="match status" value="1"/>
</dbReference>
<reference evidence="2" key="1">
    <citation type="submission" date="2021-03" db="EMBL/GenBank/DDBJ databases">
        <authorList>
            <person name="Li Z."/>
            <person name="Yang C."/>
        </authorList>
    </citation>
    <scope>NUCLEOTIDE SEQUENCE</scope>
    <source>
        <strain evidence="2">Dzin_1.0</strain>
        <tissue evidence="2">Leaf</tissue>
    </source>
</reference>
<name>A0A9D5D9X6_9LILI</name>
<dbReference type="Proteomes" id="UP001085076">
    <property type="component" value="Miscellaneous, Linkage group lg01"/>
</dbReference>
<gene>
    <name evidence="2" type="ORF">J5N97_006441</name>
</gene>
<dbReference type="AlphaFoldDB" id="A0A9D5D9X6"/>
<evidence type="ECO:0000259" key="1">
    <source>
        <dbReference type="Pfam" id="PF14678"/>
    </source>
</evidence>
<keyword evidence="3" id="KW-1185">Reference proteome</keyword>
<reference evidence="2" key="2">
    <citation type="journal article" date="2022" name="Hortic Res">
        <title>The genome of Dioscorea zingiberensis sheds light on the biosynthesis, origin and evolution of the medicinally important diosgenin saponins.</title>
        <authorList>
            <person name="Li Y."/>
            <person name="Tan C."/>
            <person name="Li Z."/>
            <person name="Guo J."/>
            <person name="Li S."/>
            <person name="Chen X."/>
            <person name="Wang C."/>
            <person name="Dai X."/>
            <person name="Yang H."/>
            <person name="Song W."/>
            <person name="Hou L."/>
            <person name="Xu J."/>
            <person name="Tong Z."/>
            <person name="Xu A."/>
            <person name="Yuan X."/>
            <person name="Wang W."/>
            <person name="Yang Q."/>
            <person name="Chen L."/>
            <person name="Sun Z."/>
            <person name="Wang K."/>
            <person name="Pan B."/>
            <person name="Chen J."/>
            <person name="Bao Y."/>
            <person name="Liu F."/>
            <person name="Qi X."/>
            <person name="Gang D.R."/>
            <person name="Wen J."/>
            <person name="Li J."/>
        </authorList>
    </citation>
    <scope>NUCLEOTIDE SEQUENCE</scope>
    <source>
        <strain evidence="2">Dzin_1.0</strain>
    </source>
</reference>
<proteinExistence type="predicted"/>
<dbReference type="GO" id="GO:0070182">
    <property type="term" value="F:DNA polymerase binding"/>
    <property type="evidence" value="ECO:0007669"/>
    <property type="project" value="TreeGrafter"/>
</dbReference>
<dbReference type="InterPro" id="IPR026171">
    <property type="entry name" value="FANCI"/>
</dbReference>
<dbReference type="PANTHER" id="PTHR21818:SF0">
    <property type="entry name" value="FANCONI ANEMIA GROUP I PROTEIN"/>
    <property type="match status" value="1"/>
</dbReference>
<accession>A0A9D5D9X6</accession>
<organism evidence="2 3">
    <name type="scientific">Dioscorea zingiberensis</name>
    <dbReference type="NCBI Taxonomy" id="325984"/>
    <lineage>
        <taxon>Eukaryota</taxon>
        <taxon>Viridiplantae</taxon>
        <taxon>Streptophyta</taxon>
        <taxon>Embryophyta</taxon>
        <taxon>Tracheophyta</taxon>
        <taxon>Spermatophyta</taxon>
        <taxon>Magnoliopsida</taxon>
        <taxon>Liliopsida</taxon>
        <taxon>Dioscoreales</taxon>
        <taxon>Dioscoreaceae</taxon>
        <taxon>Dioscorea</taxon>
    </lineage>
</organism>
<protein>
    <recommendedName>
        <fullName evidence="1">FANCI solenoid 4 domain-containing protein</fullName>
    </recommendedName>
</protein>